<dbReference type="Pfam" id="PF02362">
    <property type="entry name" value="B3"/>
    <property type="match status" value="5"/>
</dbReference>
<dbReference type="PANTHER" id="PTHR31674:SF40">
    <property type="entry name" value="TF-B3 DOMAIN-CONTAINING PROTEIN"/>
    <property type="match status" value="1"/>
</dbReference>
<proteinExistence type="predicted"/>
<feature type="compositionally biased region" description="Basic and acidic residues" evidence="6">
    <location>
        <begin position="379"/>
        <end position="391"/>
    </location>
</feature>
<keyword evidence="4" id="KW-0804">Transcription</keyword>
<keyword evidence="9" id="KW-1185">Reference proteome</keyword>
<evidence type="ECO:0000256" key="6">
    <source>
        <dbReference type="SAM" id="MobiDB-lite"/>
    </source>
</evidence>
<sequence length="611" mass="70135">NIPVAFFSKHFEQTQNHGNAVVRLRSDASDVTWEVKMDDRRLTQGWQKFAASHDLRVGDIVIFRHDGDLLLHVSFFGPSCCEIRYNHDDDDDNSCFVACVTASNLSTDMVHLPMDFSRSNGLTNRNCEIILLNEEGKQWTLLMRHHKASGRVCIRSGWKRFCYENRRTANDFLTFKLVRNGATPVLQLCSSSSSSTTRPCRFVILTLTPYSLKSSTLRLPMKFVKANGIENARKITLVDRHVKTGESFKMELIKEEDEEDTACNMQGFLAAWDEQRMLESNIPIAFYSKHIKGTTNEGYVNEVVKLRSDASDLTWEVKMDGRRLTHGWEKFATGHCLKVGDIVIFRHDGDLLFHVTPFGPSCCEIQYNDDDDDDDDDHDEKYHQQHTREAESSPDNSCFVARVTESNLKKDALFLPQHFSRSNGFVNRECEIILMNEDREPWTLLMKYYKTNGYVYIRHGWRSFCQANRKRANDVLTFKLVQTGTKPVLQLRASVYNRGSSSSSSTSQDRFVTLTLKQYQLKSCKLCLPVPFVMANGIKNVREIILVDRHGVRRTTSLKPDDKYGRMRLGEGCIKFCIASGVKTGESFRLELIKEKEEDTVNHLLKFSSKI</sequence>
<evidence type="ECO:0000259" key="7">
    <source>
        <dbReference type="PROSITE" id="PS50863"/>
    </source>
</evidence>
<gene>
    <name evidence="8" type="ORF">HID58_011194</name>
</gene>
<evidence type="ECO:0000256" key="3">
    <source>
        <dbReference type="ARBA" id="ARBA00023125"/>
    </source>
</evidence>
<dbReference type="InterPro" id="IPR015300">
    <property type="entry name" value="DNA-bd_pseudobarrel_sf"/>
</dbReference>
<evidence type="ECO:0000313" key="9">
    <source>
        <dbReference type="Proteomes" id="UP000824890"/>
    </source>
</evidence>
<keyword evidence="2" id="KW-0805">Transcription regulation</keyword>
<feature type="non-terminal residue" evidence="8">
    <location>
        <position position="1"/>
    </location>
</feature>
<dbReference type="EMBL" id="JAGKQM010000003">
    <property type="protein sequence ID" value="KAH0934077.1"/>
    <property type="molecule type" value="Genomic_DNA"/>
</dbReference>
<keyword evidence="5" id="KW-0539">Nucleus</keyword>
<evidence type="ECO:0000313" key="8">
    <source>
        <dbReference type="EMBL" id="KAH0934077.1"/>
    </source>
</evidence>
<feature type="domain" description="TF-B3" evidence="7">
    <location>
        <begin position="1"/>
        <end position="79"/>
    </location>
</feature>
<feature type="compositionally biased region" description="Acidic residues" evidence="6">
    <location>
        <begin position="369"/>
        <end position="378"/>
    </location>
</feature>
<comment type="subcellular location">
    <subcellularLocation>
        <location evidence="1">Nucleus</location>
    </subcellularLocation>
</comment>
<dbReference type="SUPFAM" id="SSF101936">
    <property type="entry name" value="DNA-binding pseudobarrel domain"/>
    <property type="match status" value="6"/>
</dbReference>
<evidence type="ECO:0000256" key="1">
    <source>
        <dbReference type="ARBA" id="ARBA00004123"/>
    </source>
</evidence>
<feature type="domain" description="TF-B3" evidence="7">
    <location>
        <begin position="95"/>
        <end position="192"/>
    </location>
</feature>
<dbReference type="Gene3D" id="2.40.330.10">
    <property type="entry name" value="DNA-binding pseudobarrel domain"/>
    <property type="match status" value="5"/>
</dbReference>
<dbReference type="InterPro" id="IPR003340">
    <property type="entry name" value="B3_DNA-bd"/>
</dbReference>
<protein>
    <recommendedName>
        <fullName evidence="7">TF-B3 domain-containing protein</fullName>
    </recommendedName>
</protein>
<dbReference type="InterPro" id="IPR039218">
    <property type="entry name" value="REM_fam"/>
</dbReference>
<keyword evidence="3" id="KW-0238">DNA-binding</keyword>
<organism evidence="8 9">
    <name type="scientific">Brassica napus</name>
    <name type="common">Rape</name>
    <dbReference type="NCBI Taxonomy" id="3708"/>
    <lineage>
        <taxon>Eukaryota</taxon>
        <taxon>Viridiplantae</taxon>
        <taxon>Streptophyta</taxon>
        <taxon>Embryophyta</taxon>
        <taxon>Tracheophyta</taxon>
        <taxon>Spermatophyta</taxon>
        <taxon>Magnoliopsida</taxon>
        <taxon>eudicotyledons</taxon>
        <taxon>Gunneridae</taxon>
        <taxon>Pentapetalae</taxon>
        <taxon>rosids</taxon>
        <taxon>malvids</taxon>
        <taxon>Brassicales</taxon>
        <taxon>Brassicaceae</taxon>
        <taxon>Brassiceae</taxon>
        <taxon>Brassica</taxon>
    </lineage>
</organism>
<accession>A0ABQ8DXF6</accession>
<feature type="domain" description="TF-B3" evidence="7">
    <location>
        <begin position="398"/>
        <end position="494"/>
    </location>
</feature>
<dbReference type="Proteomes" id="UP000824890">
    <property type="component" value="Unassembled WGS sequence"/>
</dbReference>
<evidence type="ECO:0000256" key="2">
    <source>
        <dbReference type="ARBA" id="ARBA00023015"/>
    </source>
</evidence>
<feature type="region of interest" description="Disordered" evidence="6">
    <location>
        <begin position="369"/>
        <end position="396"/>
    </location>
</feature>
<dbReference type="CDD" id="cd10017">
    <property type="entry name" value="B3_DNA"/>
    <property type="match status" value="5"/>
</dbReference>
<dbReference type="PANTHER" id="PTHR31674">
    <property type="entry name" value="B3 DOMAIN-CONTAINING PROTEIN REM-LIKE 3-RELATED"/>
    <property type="match status" value="1"/>
</dbReference>
<feature type="domain" description="TF-B3" evidence="7">
    <location>
        <begin position="304"/>
        <end position="361"/>
    </location>
</feature>
<dbReference type="SMART" id="SM01019">
    <property type="entry name" value="B3"/>
    <property type="match status" value="5"/>
</dbReference>
<reference evidence="8 9" key="1">
    <citation type="submission" date="2021-05" db="EMBL/GenBank/DDBJ databases">
        <title>Genome Assembly of Synthetic Allotetraploid Brassica napus Reveals Homoeologous Exchanges between Subgenomes.</title>
        <authorList>
            <person name="Davis J.T."/>
        </authorList>
    </citation>
    <scope>NUCLEOTIDE SEQUENCE [LARGE SCALE GENOMIC DNA]</scope>
    <source>
        <strain evidence="9">cv. Da-Ae</strain>
        <tissue evidence="8">Seedling</tissue>
    </source>
</reference>
<evidence type="ECO:0000256" key="4">
    <source>
        <dbReference type="ARBA" id="ARBA00023163"/>
    </source>
</evidence>
<evidence type="ECO:0000256" key="5">
    <source>
        <dbReference type="ARBA" id="ARBA00023242"/>
    </source>
</evidence>
<comment type="caution">
    <text evidence="8">The sequence shown here is derived from an EMBL/GenBank/DDBJ whole genome shotgun (WGS) entry which is preliminary data.</text>
</comment>
<name>A0ABQ8DXF6_BRANA</name>
<dbReference type="PROSITE" id="PS50863">
    <property type="entry name" value="B3"/>
    <property type="match status" value="4"/>
</dbReference>